<organism evidence="7">
    <name type="scientific">Pseudo-nitzschia australis</name>
    <dbReference type="NCBI Taxonomy" id="44445"/>
    <lineage>
        <taxon>Eukaryota</taxon>
        <taxon>Sar</taxon>
        <taxon>Stramenopiles</taxon>
        <taxon>Ochrophyta</taxon>
        <taxon>Bacillariophyta</taxon>
        <taxon>Bacillariophyceae</taxon>
        <taxon>Bacillariophycidae</taxon>
        <taxon>Bacillariales</taxon>
        <taxon>Bacillariaceae</taxon>
        <taxon>Pseudo-nitzschia</taxon>
    </lineage>
</organism>
<dbReference type="GO" id="GO:0032259">
    <property type="term" value="P:methylation"/>
    <property type="evidence" value="ECO:0007669"/>
    <property type="project" value="UniProtKB-KW"/>
</dbReference>
<accession>A0A7S4ANK7</accession>
<dbReference type="Pfam" id="PF02574">
    <property type="entry name" value="S-methyl_trans"/>
    <property type="match status" value="1"/>
</dbReference>
<comment type="cofactor">
    <cofactor evidence="5">
        <name>Zn(2+)</name>
        <dbReference type="ChEBI" id="CHEBI:29105"/>
    </cofactor>
</comment>
<dbReference type="PANTHER" id="PTHR46015">
    <property type="entry name" value="ZGC:172121"/>
    <property type="match status" value="1"/>
</dbReference>
<feature type="domain" description="Hcy-binding" evidence="6">
    <location>
        <begin position="1"/>
        <end position="304"/>
    </location>
</feature>
<dbReference type="Gene3D" id="3.20.20.330">
    <property type="entry name" value="Homocysteine-binding-like domain"/>
    <property type="match status" value="1"/>
</dbReference>
<evidence type="ECO:0000256" key="1">
    <source>
        <dbReference type="ARBA" id="ARBA00022603"/>
    </source>
</evidence>
<keyword evidence="4 5" id="KW-0862">Zinc</keyword>
<evidence type="ECO:0000256" key="4">
    <source>
        <dbReference type="ARBA" id="ARBA00022833"/>
    </source>
</evidence>
<dbReference type="GO" id="GO:0033528">
    <property type="term" value="P:S-methylmethionine cycle"/>
    <property type="evidence" value="ECO:0007669"/>
    <property type="project" value="TreeGrafter"/>
</dbReference>
<gene>
    <name evidence="7" type="ORF">PAUS00366_LOCUS14596</name>
</gene>
<dbReference type="PROSITE" id="PS50970">
    <property type="entry name" value="HCY"/>
    <property type="match status" value="1"/>
</dbReference>
<keyword evidence="3 5" id="KW-0479">Metal-binding</keyword>
<dbReference type="InterPro" id="IPR051486">
    <property type="entry name" value="Hcy_S-methyltransferase"/>
</dbReference>
<feature type="binding site" evidence="5">
    <location>
        <position position="191"/>
    </location>
    <ligand>
        <name>Zn(2+)</name>
        <dbReference type="ChEBI" id="CHEBI:29105"/>
    </ligand>
</feature>
<evidence type="ECO:0000256" key="3">
    <source>
        <dbReference type="ARBA" id="ARBA00022723"/>
    </source>
</evidence>
<protein>
    <recommendedName>
        <fullName evidence="6">Hcy-binding domain-containing protein</fullName>
    </recommendedName>
</protein>
<dbReference type="GO" id="GO:0008898">
    <property type="term" value="F:S-adenosylmethionine-homocysteine S-methyltransferase activity"/>
    <property type="evidence" value="ECO:0007669"/>
    <property type="project" value="TreeGrafter"/>
</dbReference>
<dbReference type="EMBL" id="HBIX01020763">
    <property type="protein sequence ID" value="CAE0721841.1"/>
    <property type="molecule type" value="Transcribed_RNA"/>
</dbReference>
<dbReference type="InterPro" id="IPR036589">
    <property type="entry name" value="HCY_dom_sf"/>
</dbReference>
<keyword evidence="2 5" id="KW-0808">Transferase</keyword>
<reference evidence="7" key="1">
    <citation type="submission" date="2021-01" db="EMBL/GenBank/DDBJ databases">
        <authorList>
            <person name="Corre E."/>
            <person name="Pelletier E."/>
            <person name="Niang G."/>
            <person name="Scheremetjew M."/>
            <person name="Finn R."/>
            <person name="Kale V."/>
            <person name="Holt S."/>
            <person name="Cochrane G."/>
            <person name="Meng A."/>
            <person name="Brown T."/>
            <person name="Cohen L."/>
        </authorList>
    </citation>
    <scope>NUCLEOTIDE SEQUENCE</scope>
    <source>
        <strain evidence="7">10249 10 AB</strain>
    </source>
</reference>
<keyword evidence="1 5" id="KW-0489">Methyltransferase</keyword>
<evidence type="ECO:0000256" key="2">
    <source>
        <dbReference type="ARBA" id="ARBA00022679"/>
    </source>
</evidence>
<dbReference type="InterPro" id="IPR003726">
    <property type="entry name" value="HCY_dom"/>
</dbReference>
<dbReference type="AlphaFoldDB" id="A0A7S4ANK7"/>
<evidence type="ECO:0000259" key="6">
    <source>
        <dbReference type="PROSITE" id="PS50970"/>
    </source>
</evidence>
<feature type="binding site" evidence="5">
    <location>
        <position position="290"/>
    </location>
    <ligand>
        <name>Zn(2+)</name>
        <dbReference type="ChEBI" id="CHEBI:29105"/>
    </ligand>
</feature>
<feature type="binding site" evidence="5">
    <location>
        <position position="289"/>
    </location>
    <ligand>
        <name>Zn(2+)</name>
        <dbReference type="ChEBI" id="CHEBI:29105"/>
    </ligand>
</feature>
<proteinExistence type="predicted"/>
<evidence type="ECO:0000256" key="5">
    <source>
        <dbReference type="PROSITE-ProRule" id="PRU00333"/>
    </source>
</evidence>
<dbReference type="GO" id="GO:0009086">
    <property type="term" value="P:methionine biosynthetic process"/>
    <property type="evidence" value="ECO:0007669"/>
    <property type="project" value="TreeGrafter"/>
</dbReference>
<sequence length="310" mass="33700">MERNPMTATPTKDKMREMMIDGVFLAKEAINKSSTKDVNNNDSPQRLASSSSSSLTLRPFVVASTGPYGAAMADGSEYTGNYPPHVTREALVDFHTRKARTLLMEGKPDGLAVETIPSLQEIGVVCEVLRDLQQQQEQESKSEVSPIACWISLACRNGNELNDGHTVEEALRIIQSYDPTGRWITAVGINCCDSACIASLVTTLTKVDATSGRRGIVVYPNSGEHWNAANEDWDEGSGATDSTIADRLMEAVRIIQDACKAECTGTNEAEAGTNEGKQNRVPRIIIGGCCRTNPATIAMLRKRIDDARDF</sequence>
<dbReference type="SUPFAM" id="SSF82282">
    <property type="entry name" value="Homocysteine S-methyltransferase"/>
    <property type="match status" value="1"/>
</dbReference>
<dbReference type="GO" id="GO:0046872">
    <property type="term" value="F:metal ion binding"/>
    <property type="evidence" value="ECO:0007669"/>
    <property type="project" value="UniProtKB-KW"/>
</dbReference>
<name>A0A7S4ANK7_9STRA</name>
<dbReference type="PANTHER" id="PTHR46015:SF1">
    <property type="entry name" value="HOMOCYSTEINE S-METHYLTRANSFERASE-LIKE ISOFORM 1"/>
    <property type="match status" value="1"/>
</dbReference>
<evidence type="ECO:0000313" key="7">
    <source>
        <dbReference type="EMBL" id="CAE0721841.1"/>
    </source>
</evidence>